<dbReference type="AlphaFoldDB" id="A0A1H4SVX6"/>
<organism evidence="5 6">
    <name type="scientific">Rhodococcus koreensis</name>
    <dbReference type="NCBI Taxonomy" id="99653"/>
    <lineage>
        <taxon>Bacteria</taxon>
        <taxon>Bacillati</taxon>
        <taxon>Actinomycetota</taxon>
        <taxon>Actinomycetes</taxon>
        <taxon>Mycobacteriales</taxon>
        <taxon>Nocardiaceae</taxon>
        <taxon>Rhodococcus</taxon>
    </lineage>
</organism>
<sequence>MADDDDRSADLSSGTDERVTDSADQAQQTPASTDRTRRRAVRHAGPPVGETEAPKPVVLAKPAVAQATPEAEKVSTTTSAPQASEAPPIEAPKQGRPLKSLLAWGVTAVVIVALVVAAVVLLLDQLSARERDDRRQAFVDTARQTVLNLTTIHPETAKDDVARIVAGASGQFLEEFQGREDPFVGVVQDANVTTEGEVIEAGIENGTETSISANVLVAARTMVSSKEQPEPSPRDFRMRVTISDVDGKLTASKVEFVP</sequence>
<dbReference type="GO" id="GO:0016020">
    <property type="term" value="C:membrane"/>
    <property type="evidence" value="ECO:0007669"/>
    <property type="project" value="UniProtKB-SubCell"/>
</dbReference>
<evidence type="ECO:0000313" key="5">
    <source>
        <dbReference type="EMBL" id="SEC48355.1"/>
    </source>
</evidence>
<feature type="transmembrane region" description="Helical" evidence="4">
    <location>
        <begin position="101"/>
        <end position="123"/>
    </location>
</feature>
<keyword evidence="6" id="KW-1185">Reference proteome</keyword>
<feature type="region of interest" description="Disordered" evidence="3">
    <location>
        <begin position="1"/>
        <end position="94"/>
    </location>
</feature>
<evidence type="ECO:0000313" key="6">
    <source>
        <dbReference type="Proteomes" id="UP000183561"/>
    </source>
</evidence>
<dbReference type="PANTHER" id="PTHR37042:SF4">
    <property type="entry name" value="OUTER MEMBRANE PROTEIN RV1973"/>
    <property type="match status" value="1"/>
</dbReference>
<dbReference type="PANTHER" id="PTHR37042">
    <property type="entry name" value="OUTER MEMBRANE PROTEIN RV1973"/>
    <property type="match status" value="1"/>
</dbReference>
<dbReference type="Proteomes" id="UP000183561">
    <property type="component" value="Unassembled WGS sequence"/>
</dbReference>
<accession>A0A1H4SVX6</accession>
<gene>
    <name evidence="5" type="ORF">SAMN04490239_4263</name>
</gene>
<proteinExistence type="predicted"/>
<dbReference type="EMBL" id="FNSV01000005">
    <property type="protein sequence ID" value="SEC48355.1"/>
    <property type="molecule type" value="Genomic_DNA"/>
</dbReference>
<evidence type="ECO:0000256" key="3">
    <source>
        <dbReference type="SAM" id="MobiDB-lite"/>
    </source>
</evidence>
<keyword evidence="2 4" id="KW-0472">Membrane</keyword>
<evidence type="ECO:0000256" key="2">
    <source>
        <dbReference type="ARBA" id="ARBA00023136"/>
    </source>
</evidence>
<feature type="compositionally biased region" description="Polar residues" evidence="3">
    <location>
        <begin position="22"/>
        <end position="33"/>
    </location>
</feature>
<evidence type="ECO:0000256" key="4">
    <source>
        <dbReference type="SAM" id="Phobius"/>
    </source>
</evidence>
<keyword evidence="4" id="KW-0812">Transmembrane</keyword>
<evidence type="ECO:0000256" key="1">
    <source>
        <dbReference type="ARBA" id="ARBA00004370"/>
    </source>
</evidence>
<keyword evidence="4" id="KW-1133">Transmembrane helix</keyword>
<protein>
    <submittedName>
        <fullName evidence="5">Mce-associated membrane protein</fullName>
    </submittedName>
</protein>
<name>A0A1H4SVX6_9NOCA</name>
<comment type="subcellular location">
    <subcellularLocation>
        <location evidence="1">Membrane</location>
    </subcellularLocation>
</comment>
<reference evidence="6" key="1">
    <citation type="submission" date="2016-10" db="EMBL/GenBank/DDBJ databases">
        <authorList>
            <person name="Varghese N."/>
            <person name="Submissions S."/>
        </authorList>
    </citation>
    <scope>NUCLEOTIDE SEQUENCE [LARGE SCALE GENOMIC DNA]</scope>
    <source>
        <strain evidence="6">DSM 44498</strain>
    </source>
</reference>